<accession>A0A9Q9UEH8</accession>
<dbReference type="AlphaFoldDB" id="A0A9Q9UEH8"/>
<dbReference type="EMBL" id="CABFJX010000391">
    <property type="protein sequence ID" value="VTT78223.1"/>
    <property type="molecule type" value="Genomic_DNA"/>
</dbReference>
<comment type="caution">
    <text evidence="1">The sequence shown here is derived from an EMBL/GenBank/DDBJ whole genome shotgun (WGS) entry which is preliminary data.</text>
</comment>
<reference evidence="1" key="1">
    <citation type="submission" date="2019-05" db="EMBL/GenBank/DDBJ databases">
        <authorList>
            <person name="Piombo E."/>
        </authorList>
    </citation>
    <scope>NUCLEOTIDE SEQUENCE</scope>
    <source>
        <strain evidence="1">C2S</strain>
    </source>
</reference>
<protein>
    <submittedName>
        <fullName evidence="1">Uncharacterized protein</fullName>
    </submittedName>
</protein>
<name>A0A9Q9UEH8_FUSFU</name>
<sequence length="175" mass="19330">MNGYKGNKLSLKRSVHRLIREDICSENELSLARAGSLNITGAIQRAIAKFPAVYRHAYHINNSTAILLNWPLTLIDIPGPISTPNSSSCAKIATNTYSRSQVSIKPTKVLAPLEKKIIPLELGIVFYKNRGGDYKDVSLGAIKALADIYCKANLPIKMKSNSLAFSIIKSNLYYY</sequence>
<evidence type="ECO:0000313" key="2">
    <source>
        <dbReference type="Proteomes" id="UP000760494"/>
    </source>
</evidence>
<dbReference type="Proteomes" id="UP000760494">
    <property type="component" value="Unassembled WGS sequence"/>
</dbReference>
<organism evidence="1 2">
    <name type="scientific">Fusarium fujikuroi</name>
    <name type="common">Bakanae and foot rot disease fungus</name>
    <name type="synonym">Gibberella fujikuroi</name>
    <dbReference type="NCBI Taxonomy" id="5127"/>
    <lineage>
        <taxon>Eukaryota</taxon>
        <taxon>Fungi</taxon>
        <taxon>Dikarya</taxon>
        <taxon>Ascomycota</taxon>
        <taxon>Pezizomycotina</taxon>
        <taxon>Sordariomycetes</taxon>
        <taxon>Hypocreomycetidae</taxon>
        <taxon>Hypocreales</taxon>
        <taxon>Nectriaceae</taxon>
        <taxon>Fusarium</taxon>
        <taxon>Fusarium fujikuroi species complex</taxon>
    </lineage>
</organism>
<proteinExistence type="predicted"/>
<gene>
    <name evidence="1" type="ORF">C2S_10943</name>
</gene>
<evidence type="ECO:0000313" key="1">
    <source>
        <dbReference type="EMBL" id="VTT78223.1"/>
    </source>
</evidence>